<name>A0A158JEI2_9BURK</name>
<accession>A0A158JEI2</accession>
<dbReference type="AlphaFoldDB" id="A0A158JEI2"/>
<gene>
    <name evidence="1" type="ORF">AWB69_07695</name>
</gene>
<dbReference type="Proteomes" id="UP000054683">
    <property type="component" value="Unassembled WGS sequence"/>
</dbReference>
<organism evidence="1 2">
    <name type="scientific">Caballeronia udeis</name>
    <dbReference type="NCBI Taxonomy" id="1232866"/>
    <lineage>
        <taxon>Bacteria</taxon>
        <taxon>Pseudomonadati</taxon>
        <taxon>Pseudomonadota</taxon>
        <taxon>Betaproteobacteria</taxon>
        <taxon>Burkholderiales</taxon>
        <taxon>Burkholderiaceae</taxon>
        <taxon>Caballeronia</taxon>
    </lineage>
</organism>
<evidence type="ECO:0008006" key="3">
    <source>
        <dbReference type="Google" id="ProtNLM"/>
    </source>
</evidence>
<dbReference type="InterPro" id="IPR002763">
    <property type="entry name" value="DUF72"/>
</dbReference>
<dbReference type="Gene3D" id="3.20.20.410">
    <property type="entry name" value="Protein of unknown function UPF0759"/>
    <property type="match status" value="1"/>
</dbReference>
<reference evidence="1 2" key="1">
    <citation type="submission" date="2016-01" db="EMBL/GenBank/DDBJ databases">
        <authorList>
            <person name="Oliw E.H."/>
        </authorList>
    </citation>
    <scope>NUCLEOTIDE SEQUENCE [LARGE SCALE GENOMIC DNA]</scope>
    <source>
        <strain evidence="1">LMG 27134</strain>
    </source>
</reference>
<protein>
    <recommendedName>
        <fullName evidence="3">DUF72 domain-containing protein</fullName>
    </recommendedName>
</protein>
<proteinExistence type="predicted"/>
<evidence type="ECO:0000313" key="1">
    <source>
        <dbReference type="EMBL" id="SAL67262.1"/>
    </source>
</evidence>
<dbReference type="SUPFAM" id="SSF117396">
    <property type="entry name" value="TM1631-like"/>
    <property type="match status" value="1"/>
</dbReference>
<sequence length="163" mass="18244">MERERGLINVIVDEPQGPTNSIPAVWEVKNPTLALVRLHGRNHESWNIKDAPAASARFNDDYTDNELGELSTRIIEISKHVGRTHVVFNNNFEDQGQRNARSLMGMYSAMTDASAHWSDGGVRERSRRRLQKALVDPGIKYTLTSTERTCGGERGQFALRGPG</sequence>
<dbReference type="Pfam" id="PF01904">
    <property type="entry name" value="DUF72"/>
    <property type="match status" value="1"/>
</dbReference>
<evidence type="ECO:0000313" key="2">
    <source>
        <dbReference type="Proteomes" id="UP000054683"/>
    </source>
</evidence>
<dbReference type="EMBL" id="FCOK02000083">
    <property type="protein sequence ID" value="SAL67262.1"/>
    <property type="molecule type" value="Genomic_DNA"/>
</dbReference>
<dbReference type="InterPro" id="IPR036520">
    <property type="entry name" value="UPF0759_sf"/>
</dbReference>